<name>A0A3S2Y2W9_9SPHI</name>
<dbReference type="NCBIfam" id="NF041874">
    <property type="entry name" value="EPS_EpsC"/>
    <property type="match status" value="1"/>
</dbReference>
<evidence type="ECO:0000313" key="4">
    <source>
        <dbReference type="EMBL" id="RVU00665.1"/>
    </source>
</evidence>
<dbReference type="Proteomes" id="UP000282759">
    <property type="component" value="Unassembled WGS sequence"/>
</dbReference>
<protein>
    <submittedName>
        <fullName evidence="4">Serine acetyltransferase</fullName>
    </submittedName>
</protein>
<keyword evidence="1" id="KW-0028">Amino-acid biosynthesis</keyword>
<dbReference type="EMBL" id="SACK01000004">
    <property type="protein sequence ID" value="RVU00665.1"/>
    <property type="molecule type" value="Genomic_DNA"/>
</dbReference>
<dbReference type="InterPro" id="IPR042122">
    <property type="entry name" value="Ser_AcTrfase_N_sf"/>
</dbReference>
<evidence type="ECO:0000256" key="1">
    <source>
        <dbReference type="ARBA" id="ARBA00022605"/>
    </source>
</evidence>
<keyword evidence="2 4" id="KW-0808">Transferase</keyword>
<dbReference type="AlphaFoldDB" id="A0A3S2Y2W9"/>
<dbReference type="InterPro" id="IPR053376">
    <property type="entry name" value="Serine_acetyltransferase"/>
</dbReference>
<dbReference type="InterPro" id="IPR011004">
    <property type="entry name" value="Trimer_LpxA-like_sf"/>
</dbReference>
<dbReference type="CDD" id="cd03354">
    <property type="entry name" value="LbH_SAT"/>
    <property type="match status" value="1"/>
</dbReference>
<dbReference type="Gene3D" id="1.10.3130.10">
    <property type="entry name" value="serine acetyltransferase, domain 1"/>
    <property type="match status" value="1"/>
</dbReference>
<organism evidence="4 5">
    <name type="scientific">Mucilaginibacter limnophilus</name>
    <dbReference type="NCBI Taxonomy" id="1932778"/>
    <lineage>
        <taxon>Bacteria</taxon>
        <taxon>Pseudomonadati</taxon>
        <taxon>Bacteroidota</taxon>
        <taxon>Sphingobacteriia</taxon>
        <taxon>Sphingobacteriales</taxon>
        <taxon>Sphingobacteriaceae</taxon>
        <taxon>Mucilaginibacter</taxon>
    </lineage>
</organism>
<dbReference type="InterPro" id="IPR045304">
    <property type="entry name" value="LbH_SAT"/>
</dbReference>
<dbReference type="GO" id="GO:0016746">
    <property type="term" value="F:acyltransferase activity"/>
    <property type="evidence" value="ECO:0007669"/>
    <property type="project" value="UniProtKB-KW"/>
</dbReference>
<evidence type="ECO:0000256" key="2">
    <source>
        <dbReference type="ARBA" id="ARBA00022679"/>
    </source>
</evidence>
<dbReference type="OrthoDB" id="9801456at2"/>
<keyword evidence="5" id="KW-1185">Reference proteome</keyword>
<dbReference type="SUPFAM" id="SSF51161">
    <property type="entry name" value="Trimeric LpxA-like enzymes"/>
    <property type="match status" value="1"/>
</dbReference>
<dbReference type="RefSeq" id="WP_127705048.1">
    <property type="nucleotide sequence ID" value="NZ_SACK01000004.1"/>
</dbReference>
<evidence type="ECO:0000256" key="3">
    <source>
        <dbReference type="ARBA" id="ARBA00023315"/>
    </source>
</evidence>
<dbReference type="Gene3D" id="2.160.10.10">
    <property type="entry name" value="Hexapeptide repeat proteins"/>
    <property type="match status" value="1"/>
</dbReference>
<evidence type="ECO:0000313" key="5">
    <source>
        <dbReference type="Proteomes" id="UP000282759"/>
    </source>
</evidence>
<comment type="caution">
    <text evidence="4">The sequence shown here is derived from an EMBL/GenBank/DDBJ whole genome shotgun (WGS) entry which is preliminary data.</text>
</comment>
<proteinExistence type="predicted"/>
<reference evidence="4 5" key="1">
    <citation type="submission" date="2019-01" db="EMBL/GenBank/DDBJ databases">
        <authorList>
            <person name="Chen W.-M."/>
        </authorList>
    </citation>
    <scope>NUCLEOTIDE SEQUENCE [LARGE SCALE GENOMIC DNA]</scope>
    <source>
        <strain evidence="4 5">YBJ-36</strain>
    </source>
</reference>
<gene>
    <name evidence="4" type="ORF">EOD41_11740</name>
</gene>
<dbReference type="PANTHER" id="PTHR42811">
    <property type="entry name" value="SERINE ACETYLTRANSFERASE"/>
    <property type="match status" value="1"/>
</dbReference>
<sequence>MNDEFFNKILSRPRPAHVIPPNKEIADWAWKVIRVMFPECADGIPCSAAVLRGKLEQLQEKLAGMVGADDRCSKDESHQTAQAFFNGLPALYELLCTDIQAIYDGDPAARTEFEVVRTYPGFYAISFYRIAHLLTGLGIPLIPRILTEHAHSVTGIDIHPAAEIGEYFHIDHGTGIVIGETCIIGNRVKLYQGVTLGALSVRKDLAGVKRHPTVEDGVIIYSGATILGGDTVIGHDSTIGGNVWLTKSVAPYSTVYHTPTIHIQKTNGK</sequence>
<dbReference type="GO" id="GO:0008652">
    <property type="term" value="P:amino acid biosynthetic process"/>
    <property type="evidence" value="ECO:0007669"/>
    <property type="project" value="UniProtKB-KW"/>
</dbReference>
<keyword evidence="3" id="KW-0012">Acyltransferase</keyword>
<accession>A0A3S2Y2W9</accession>